<dbReference type="EMBL" id="AHMH02000147">
    <property type="protein sequence ID" value="EMM98581.1"/>
    <property type="molecule type" value="Genomic_DNA"/>
</dbReference>
<keyword evidence="2" id="KW-0449">Lipoprotein</keyword>
<dbReference type="PROSITE" id="PS51257">
    <property type="entry name" value="PROKAR_LIPOPROTEIN"/>
    <property type="match status" value="1"/>
</dbReference>
<feature type="signal peptide" evidence="1">
    <location>
        <begin position="1"/>
        <end position="21"/>
    </location>
</feature>
<name>A0ABN0IVI1_9LEPT</name>
<keyword evidence="3" id="KW-1185">Reference proteome</keyword>
<proteinExistence type="predicted"/>
<reference evidence="2 3" key="1">
    <citation type="submission" date="2013-01" db="EMBL/GenBank/DDBJ databases">
        <authorList>
            <person name="Harkins D.M."/>
            <person name="Durkin A.S."/>
            <person name="Brinkac L.M."/>
            <person name="Haft D.H."/>
            <person name="Selengut J.D."/>
            <person name="Sanka R."/>
            <person name="DePew J."/>
            <person name="Purushe J."/>
            <person name="Whelen A.C."/>
            <person name="Vinetz J.M."/>
            <person name="Sutton G.G."/>
            <person name="Nierman W.C."/>
            <person name="Fouts D.E."/>
        </authorList>
    </citation>
    <scope>NUCLEOTIDE SEQUENCE [LARGE SCALE GENOMIC DNA]</scope>
    <source>
        <strain evidence="2 3">2007001578</strain>
    </source>
</reference>
<keyword evidence="1" id="KW-0732">Signal</keyword>
<dbReference type="Proteomes" id="UP000012099">
    <property type="component" value="Unassembled WGS sequence"/>
</dbReference>
<sequence>MKKQKIILFISLMLMSCAIRIAPKVGPDRIGADEPRLPLKKFSPKISIDPYLPLRVLIAEKPDIGELSDYTVEGFSLGNGFFLDLNNNLTFNIAEYLGLDKKGKFIMSCYYGEDIDSKEPLSVFKKDGTEFEFETFHLFGSKLSFSASPTKVVINSDDKTSPIKSETILSANKLIRSVKGEVKMSISTNGKLFSIDGKMRILPSISYSEKDELTLGNIIFGRTTYDEIVAFKKLGDQDILERRFHAEMHFGEKNVKLYLIRTKNSILLYDGMTYGFYVKVVGNRVFIDSNMYLRNTWQNCEIVEN</sequence>
<evidence type="ECO:0000256" key="1">
    <source>
        <dbReference type="SAM" id="SignalP"/>
    </source>
</evidence>
<feature type="chain" id="PRO_5046299591" evidence="1">
    <location>
        <begin position="22"/>
        <end position="305"/>
    </location>
</feature>
<comment type="caution">
    <text evidence="2">The sequence shown here is derived from an EMBL/GenBank/DDBJ whole genome shotgun (WGS) entry which is preliminary data.</text>
</comment>
<gene>
    <name evidence="2" type="ORF">LEP1GSC035_1345</name>
</gene>
<accession>A0ABN0IVI1</accession>
<evidence type="ECO:0000313" key="3">
    <source>
        <dbReference type="Proteomes" id="UP000012099"/>
    </source>
</evidence>
<evidence type="ECO:0000313" key="2">
    <source>
        <dbReference type="EMBL" id="EMM98581.1"/>
    </source>
</evidence>
<organism evidence="2 3">
    <name type="scientific">Leptospira noguchii str. 2007001578</name>
    <dbReference type="NCBI Taxonomy" id="1049974"/>
    <lineage>
        <taxon>Bacteria</taxon>
        <taxon>Pseudomonadati</taxon>
        <taxon>Spirochaetota</taxon>
        <taxon>Spirochaetia</taxon>
        <taxon>Leptospirales</taxon>
        <taxon>Leptospiraceae</taxon>
        <taxon>Leptospira</taxon>
    </lineage>
</organism>
<dbReference type="RefSeq" id="WP_004433526.1">
    <property type="nucleotide sequence ID" value="NZ_AHMH02000147.1"/>
</dbReference>
<protein>
    <submittedName>
        <fullName evidence="2">Lipoprotein</fullName>
    </submittedName>
</protein>